<comment type="caution">
    <text evidence="1">The sequence shown here is derived from an EMBL/GenBank/DDBJ whole genome shotgun (WGS) entry which is preliminary data.</text>
</comment>
<feature type="non-terminal residue" evidence="1">
    <location>
        <position position="1"/>
    </location>
</feature>
<protein>
    <submittedName>
        <fullName evidence="1">Uncharacterized protein</fullName>
    </submittedName>
</protein>
<evidence type="ECO:0000313" key="2">
    <source>
        <dbReference type="Proteomes" id="UP000663836"/>
    </source>
</evidence>
<dbReference type="Proteomes" id="UP000663836">
    <property type="component" value="Unassembled WGS sequence"/>
</dbReference>
<dbReference type="EMBL" id="CAJOBD010060230">
    <property type="protein sequence ID" value="CAF4380438.1"/>
    <property type="molecule type" value="Genomic_DNA"/>
</dbReference>
<gene>
    <name evidence="1" type="ORF">JBS370_LOCUS42823</name>
</gene>
<dbReference type="AlphaFoldDB" id="A0A820MW03"/>
<proteinExistence type="predicted"/>
<organism evidence="1 2">
    <name type="scientific">Rotaria sordida</name>
    <dbReference type="NCBI Taxonomy" id="392033"/>
    <lineage>
        <taxon>Eukaryota</taxon>
        <taxon>Metazoa</taxon>
        <taxon>Spiralia</taxon>
        <taxon>Gnathifera</taxon>
        <taxon>Rotifera</taxon>
        <taxon>Eurotatoria</taxon>
        <taxon>Bdelloidea</taxon>
        <taxon>Philodinida</taxon>
        <taxon>Philodinidae</taxon>
        <taxon>Rotaria</taxon>
    </lineage>
</organism>
<reference evidence="1" key="1">
    <citation type="submission" date="2021-02" db="EMBL/GenBank/DDBJ databases">
        <authorList>
            <person name="Nowell W R."/>
        </authorList>
    </citation>
    <scope>NUCLEOTIDE SEQUENCE</scope>
</reference>
<accession>A0A820MW03</accession>
<evidence type="ECO:0000313" key="1">
    <source>
        <dbReference type="EMBL" id="CAF4380438.1"/>
    </source>
</evidence>
<name>A0A820MW03_9BILA</name>
<sequence>CFNLDTLVIRIESSAEIELRALENTVQILKWNNIDVKKNFEKLHESSPEINEMKELEEHLRAVTEQVKIRRKLLKDFSEKHDFVRCLYS</sequence>